<dbReference type="Pfam" id="PF14111">
    <property type="entry name" value="DUF4283"/>
    <property type="match status" value="1"/>
</dbReference>
<keyword evidence="3" id="KW-1185">Reference proteome</keyword>
<organism evidence="2 3">
    <name type="scientific">Gossypium stocksii</name>
    <dbReference type="NCBI Taxonomy" id="47602"/>
    <lineage>
        <taxon>Eukaryota</taxon>
        <taxon>Viridiplantae</taxon>
        <taxon>Streptophyta</taxon>
        <taxon>Embryophyta</taxon>
        <taxon>Tracheophyta</taxon>
        <taxon>Spermatophyta</taxon>
        <taxon>Magnoliopsida</taxon>
        <taxon>eudicotyledons</taxon>
        <taxon>Gunneridae</taxon>
        <taxon>Pentapetalae</taxon>
        <taxon>rosids</taxon>
        <taxon>malvids</taxon>
        <taxon>Malvales</taxon>
        <taxon>Malvaceae</taxon>
        <taxon>Malvoideae</taxon>
        <taxon>Gossypium</taxon>
    </lineage>
</organism>
<proteinExistence type="predicted"/>
<name>A0A9D3W784_9ROSI</name>
<dbReference type="AlphaFoldDB" id="A0A9D3W784"/>
<accession>A0A9D3W784</accession>
<dbReference type="InterPro" id="IPR040256">
    <property type="entry name" value="At4g02000-like"/>
</dbReference>
<dbReference type="InterPro" id="IPR025558">
    <property type="entry name" value="DUF4283"/>
</dbReference>
<dbReference type="Proteomes" id="UP000828251">
    <property type="component" value="Unassembled WGS sequence"/>
</dbReference>
<sequence length="417" mass="46836">MNDVESMSDDRFRVGDDFIVDRTTKKVHFKDGSDDTLANMVVDSFPTSGVSWKDKLLNGTGSNSLDGDPNLDLEFVEGDIHRYNLNGYGALFNRITSLWKPAQPFHLMDVANIYYLIRFQCRVGYDAALSQGPWIVFGHYLTVQPSTVDFDLSRPFPCSVLAWICFPGLPGFLYQKKILEEIGSLVRIVVKLDIKTDNRERRQFARMVVFVNLEKPFTFQFLVNGQLQRVEFEALPEARTGDAFGLEMVVECKSRYKQDMIRGQKSKIMEGNLASSRFEALSSMDSESLFLNLEAPSKDLGAVRFLHEDFIKKLKGKTIGLRSESMARGNLRVLLGYEGDFGSRLKSKILEDKSMGLMLEAEANALPRATDRGSGSVGPSSMLGPIHKENILEPDSLNLTLSLPDKGSKPLLECFRP</sequence>
<dbReference type="PANTHER" id="PTHR31286">
    <property type="entry name" value="GLYCINE-RICH CELL WALL STRUCTURAL PROTEIN 1.8-LIKE"/>
    <property type="match status" value="1"/>
</dbReference>
<feature type="domain" description="DUF4283" evidence="1">
    <location>
        <begin position="88"/>
        <end position="151"/>
    </location>
</feature>
<dbReference type="EMBL" id="JAIQCV010000003">
    <property type="protein sequence ID" value="KAH1114529.1"/>
    <property type="molecule type" value="Genomic_DNA"/>
</dbReference>
<reference evidence="2 3" key="1">
    <citation type="journal article" date="2021" name="Plant Biotechnol. J.">
        <title>Multi-omics assisted identification of the key and species-specific regulatory components of drought-tolerant mechanisms in Gossypium stocksii.</title>
        <authorList>
            <person name="Yu D."/>
            <person name="Ke L."/>
            <person name="Zhang D."/>
            <person name="Wu Y."/>
            <person name="Sun Y."/>
            <person name="Mei J."/>
            <person name="Sun J."/>
            <person name="Sun Y."/>
        </authorList>
    </citation>
    <scope>NUCLEOTIDE SEQUENCE [LARGE SCALE GENOMIC DNA]</scope>
    <source>
        <strain evidence="3">cv. E1</strain>
        <tissue evidence="2">Leaf</tissue>
    </source>
</reference>
<evidence type="ECO:0000313" key="3">
    <source>
        <dbReference type="Proteomes" id="UP000828251"/>
    </source>
</evidence>
<comment type="caution">
    <text evidence="2">The sequence shown here is derived from an EMBL/GenBank/DDBJ whole genome shotgun (WGS) entry which is preliminary data.</text>
</comment>
<protein>
    <recommendedName>
        <fullName evidence="1">DUF4283 domain-containing protein</fullName>
    </recommendedName>
</protein>
<gene>
    <name evidence="2" type="ORF">J1N35_007907</name>
</gene>
<dbReference type="PANTHER" id="PTHR31286:SF173">
    <property type="entry name" value="DUF4283 DOMAIN-CONTAINING PROTEIN"/>
    <property type="match status" value="1"/>
</dbReference>
<evidence type="ECO:0000313" key="2">
    <source>
        <dbReference type="EMBL" id="KAH1114529.1"/>
    </source>
</evidence>
<evidence type="ECO:0000259" key="1">
    <source>
        <dbReference type="Pfam" id="PF14111"/>
    </source>
</evidence>
<dbReference type="OrthoDB" id="995555at2759"/>